<dbReference type="InterPro" id="IPR035986">
    <property type="entry name" value="PKD_dom_sf"/>
</dbReference>
<organism evidence="3 4">
    <name type="scientific">Hymenobacter coccineus</name>
    <dbReference type="NCBI Taxonomy" id="1908235"/>
    <lineage>
        <taxon>Bacteria</taxon>
        <taxon>Pseudomonadati</taxon>
        <taxon>Bacteroidota</taxon>
        <taxon>Cytophagia</taxon>
        <taxon>Cytophagales</taxon>
        <taxon>Hymenobacteraceae</taxon>
        <taxon>Hymenobacter</taxon>
    </lineage>
</organism>
<feature type="domain" description="PKD" evidence="2">
    <location>
        <begin position="937"/>
        <end position="1001"/>
    </location>
</feature>
<dbReference type="EMBL" id="MDZA01000057">
    <property type="protein sequence ID" value="OGX91456.1"/>
    <property type="molecule type" value="Genomic_DNA"/>
</dbReference>
<dbReference type="CDD" id="cd00146">
    <property type="entry name" value="PKD"/>
    <property type="match status" value="1"/>
</dbReference>
<evidence type="ECO:0000256" key="1">
    <source>
        <dbReference type="SAM" id="MobiDB-lite"/>
    </source>
</evidence>
<dbReference type="InterPro" id="IPR013783">
    <property type="entry name" value="Ig-like_fold"/>
</dbReference>
<name>A0A1G1TKQ2_9BACT</name>
<dbReference type="SUPFAM" id="SSF49299">
    <property type="entry name" value="PKD domain"/>
    <property type="match status" value="1"/>
</dbReference>
<protein>
    <recommendedName>
        <fullName evidence="2">PKD domain-containing protein</fullName>
    </recommendedName>
</protein>
<feature type="region of interest" description="Disordered" evidence="1">
    <location>
        <begin position="1"/>
        <end position="20"/>
    </location>
</feature>
<evidence type="ECO:0000259" key="2">
    <source>
        <dbReference type="PROSITE" id="PS50093"/>
    </source>
</evidence>
<dbReference type="InterPro" id="IPR000601">
    <property type="entry name" value="PKD_dom"/>
</dbReference>
<dbReference type="Proteomes" id="UP000177506">
    <property type="component" value="Unassembled WGS sequence"/>
</dbReference>
<feature type="compositionally biased region" description="Polar residues" evidence="1">
    <location>
        <begin position="11"/>
        <end position="20"/>
    </location>
</feature>
<sequence length="1128" mass="124920">MATDSKGTKYTFDQQSSTRVQTETKQVRTGNLSGKDDYTYTAKWHLTKIQDATGDEISFSYQYYNAAPVVYKNYAHNTIAYTGCNSSEQNCQTASPTANSYLDNQYETTTTIQPTSAYSISYIFSATGYVRFYRDLYDRRDAPGEKALNKVELYNRAGASIKSFLFSYSYFGSSSSTSAEDVRLRLDKVTNRSNSCQATSTEFSYREYGPSVSRRATNRDYWGYFNDNTSGQLLPYVEARYAYGDRTPSAGLTAQNGILYKIKHGTGAYTELTYGRQVDGTGARIGGVRLEQLRIHNGVNSAQDQLFSLNYNTFFPATGTFSATSSAPPVKTPQLFEWQKVRFSTIYSGGWGGYGQQLNICDTQDDLIDKFLYRSSDPIEPVALDYIHYQWVTVRHANGSQTAYQFTTAQDYPDAYNSESVKVTSDPYNTDLGCYTAGGLPTKDGGSCNGDPLAPHRAGDYLGLPQDQRPYGILNSAAHKRGLVLQQVDLDATGRSVSQTTNEYDFSQPDIAPLKSVVVGKERYAFGYIMYNYYYNAKVYKHERSWIPLLRQTVVRFDQRRGNPAAIASQSQVTEYTYKNYFVWTIKTYNPAGGDAQVTAYQRVKDGGAPVELINARSYASAIQKEEYRLDAAGNKKGSLFSYYEYQPNSSNYVRPVRTGFWDPASGVNQRQYQVQAVEFDEYGNTINLQTAAGLWTGTLRAHNQLLPIATVVNGKFGNGVATAGHSSFEDDGNPNQWGWNGTYVYEAKTGLRSVQLSAANAMYGPGKVFTLVPKDQHGKYVLSCWAKVPKGQAGQSQLVMTTIVAVPSGNNSWRGVELPVSSNQEWQQYRIVVDLDDPAISATLPVNQNIDLQCYPWIVSGSGNVLVDEVRFHAENARMTSATYQPFVGKTSTTDQNNVTTYYEYDANNQPLLTKDASGNILSRTKNNSTATIQEIVTSVAQTGGNTYAGTALTFSVATPGCATNISYTWNFGDGGTVKGSGVQAHTYAQSGTYPLTVVAEAPGFNPVEKTLSVLIVNQLTVYATYSGPTNLDLCKSSGQQRTVSITLQPQQGCSGYTYRWETSEYNTGTSSWGTWVDASNRSNTFSYYHGWPRKVQVRCTVTDACGNYSVYQDQFTSYVSSPNCPY</sequence>
<proteinExistence type="predicted"/>
<dbReference type="Gene3D" id="2.60.40.10">
    <property type="entry name" value="Immunoglobulins"/>
    <property type="match status" value="1"/>
</dbReference>
<dbReference type="Pfam" id="PF18911">
    <property type="entry name" value="PKD_4"/>
    <property type="match status" value="1"/>
</dbReference>
<evidence type="ECO:0000313" key="4">
    <source>
        <dbReference type="Proteomes" id="UP000177506"/>
    </source>
</evidence>
<comment type="caution">
    <text evidence="3">The sequence shown here is derived from an EMBL/GenBank/DDBJ whole genome shotgun (WGS) entry which is preliminary data.</text>
</comment>
<gene>
    <name evidence="3" type="ORF">BEN49_19655</name>
</gene>
<keyword evidence="4" id="KW-1185">Reference proteome</keyword>
<dbReference type="AlphaFoldDB" id="A0A1G1TKQ2"/>
<evidence type="ECO:0000313" key="3">
    <source>
        <dbReference type="EMBL" id="OGX91456.1"/>
    </source>
</evidence>
<accession>A0A1G1TKQ2</accession>
<reference evidence="3 4" key="1">
    <citation type="submission" date="2016-08" db="EMBL/GenBank/DDBJ databases">
        <title>Hymenobacter coccineus sp. nov., Hymenobacter lapidarius sp. nov. and Hymenobacter glacialis sp. nov., isolated from Antarctic soil.</title>
        <authorList>
            <person name="Sedlacek I."/>
            <person name="Kralova S."/>
            <person name="Kyrova K."/>
            <person name="Maslanova I."/>
            <person name="Stankova E."/>
            <person name="Vrbovska V."/>
            <person name="Nemec M."/>
            <person name="Bartak M."/>
            <person name="Svec P."/>
            <person name="Busse H.-J."/>
            <person name="Pantucek R."/>
        </authorList>
    </citation>
    <scope>NUCLEOTIDE SEQUENCE [LARGE SCALE GENOMIC DNA]</scope>
    <source>
        <strain evidence="3 4">CCM 8649</strain>
    </source>
</reference>
<dbReference type="PROSITE" id="PS50093">
    <property type="entry name" value="PKD"/>
    <property type="match status" value="1"/>
</dbReference>